<dbReference type="EMBL" id="PNFZ01000010">
    <property type="protein sequence ID" value="PMB97096.1"/>
    <property type="molecule type" value="Genomic_DNA"/>
</dbReference>
<evidence type="ECO:0000313" key="2">
    <source>
        <dbReference type="EMBL" id="PMB97096.1"/>
    </source>
</evidence>
<dbReference type="InterPro" id="IPR036291">
    <property type="entry name" value="NAD(P)-bd_dom_sf"/>
</dbReference>
<evidence type="ECO:0000313" key="3">
    <source>
        <dbReference type="Proteomes" id="UP000235703"/>
    </source>
</evidence>
<feature type="domain" description="NAD-dependent epimerase/dehydratase" evidence="1">
    <location>
        <begin position="13"/>
        <end position="230"/>
    </location>
</feature>
<reference evidence="2 3" key="1">
    <citation type="submission" date="2017-09" db="EMBL/GenBank/DDBJ databases">
        <title>Bacterial strain isolated from the female urinary microbiota.</title>
        <authorList>
            <person name="Thomas-White K."/>
            <person name="Kumar N."/>
            <person name="Forster S."/>
            <person name="Putonti C."/>
            <person name="Lawley T."/>
            <person name="Wolfe A.J."/>
        </authorList>
    </citation>
    <scope>NUCLEOTIDE SEQUENCE [LARGE SCALE GENOMIC DNA]</scope>
    <source>
        <strain evidence="2 3">UMB0680</strain>
    </source>
</reference>
<accession>A0A2N6PEJ5</accession>
<proteinExistence type="predicted"/>
<name>A0A2N6PEJ5_9MICO</name>
<dbReference type="PANTHER" id="PTHR43245">
    <property type="entry name" value="BIFUNCTIONAL POLYMYXIN RESISTANCE PROTEIN ARNA"/>
    <property type="match status" value="1"/>
</dbReference>
<keyword evidence="3" id="KW-1185">Reference proteome</keyword>
<dbReference type="AlphaFoldDB" id="A0A2N6PEJ5"/>
<dbReference type="Pfam" id="PF01370">
    <property type="entry name" value="Epimerase"/>
    <property type="match status" value="1"/>
</dbReference>
<dbReference type="PANTHER" id="PTHR43245:SF51">
    <property type="entry name" value="SHORT CHAIN DEHYDROGENASE_REDUCTASE FAMILY 42E, MEMBER 2"/>
    <property type="match status" value="1"/>
</dbReference>
<sequence length="328" mass="36431">MSLIARRGVEVRVVVTGAAGYVGQAIARRLAESGRRVTSVGLADPQISGVEHHEWDIREEIPQQLRGRLRFTDAVVHAAAIDDDWAGEDELQAVNVTGTRHVLDAFPKPRMICLSSTAVYAPADAHRYLYEEGGPVDPDRYLCAYERIRAEAERVIARVRPEALVLRPNAVYGPDDTTLWPILERMAEGGVLKLPAGGRHTMTMTHIDTLTAAVDAALTKPEAYGPMNIGDPQPYVVHEALNTYLGRFGHPSLELDTIAADLALVKAWFAERKARRKKRRPPYTRHAMRNLARERTYSLSRMHRMLGIDGVQGLRRLGAAAGQVPRRD</sequence>
<evidence type="ECO:0000259" key="1">
    <source>
        <dbReference type="Pfam" id="PF01370"/>
    </source>
</evidence>
<dbReference type="InterPro" id="IPR001509">
    <property type="entry name" value="Epimerase_deHydtase"/>
</dbReference>
<organism evidence="2 3">
    <name type="scientific">Brevibacterium luteolum</name>
    <dbReference type="NCBI Taxonomy" id="199591"/>
    <lineage>
        <taxon>Bacteria</taxon>
        <taxon>Bacillati</taxon>
        <taxon>Actinomycetota</taxon>
        <taxon>Actinomycetes</taxon>
        <taxon>Micrococcales</taxon>
        <taxon>Brevibacteriaceae</taxon>
        <taxon>Brevibacterium</taxon>
    </lineage>
</organism>
<dbReference type="Gene3D" id="3.40.50.720">
    <property type="entry name" value="NAD(P)-binding Rossmann-like Domain"/>
    <property type="match status" value="1"/>
</dbReference>
<comment type="caution">
    <text evidence="2">The sequence shown here is derived from an EMBL/GenBank/DDBJ whole genome shotgun (WGS) entry which is preliminary data.</text>
</comment>
<dbReference type="SUPFAM" id="SSF51735">
    <property type="entry name" value="NAD(P)-binding Rossmann-fold domains"/>
    <property type="match status" value="1"/>
</dbReference>
<dbReference type="OrthoDB" id="3174087at2"/>
<gene>
    <name evidence="2" type="ORF">CJ198_13340</name>
</gene>
<dbReference type="InterPro" id="IPR050177">
    <property type="entry name" value="Lipid_A_modif_metabolic_enz"/>
</dbReference>
<protein>
    <submittedName>
        <fullName evidence="2">NAD(P)-dependent oxidoreductase</fullName>
    </submittedName>
</protein>
<dbReference type="Proteomes" id="UP000235703">
    <property type="component" value="Unassembled WGS sequence"/>
</dbReference>